<dbReference type="OrthoDB" id="3257538at2759"/>
<evidence type="ECO:0000313" key="1">
    <source>
        <dbReference type="EMBL" id="KKA30773.1"/>
    </source>
</evidence>
<dbReference type="EMBL" id="LAEV01000268">
    <property type="protein sequence ID" value="KKA30773.1"/>
    <property type="molecule type" value="Genomic_DNA"/>
</dbReference>
<reference evidence="1 2" key="1">
    <citation type="submission" date="2015-03" db="EMBL/GenBank/DDBJ databases">
        <authorList>
            <person name="Radwan O."/>
            <person name="Al-Naeli F.A."/>
            <person name="Rendon G.A."/>
            <person name="Fields C."/>
        </authorList>
    </citation>
    <scope>NUCLEOTIDE SEQUENCE [LARGE SCALE GENOMIC DNA]</scope>
    <source>
        <strain evidence="1">CR-DP1</strain>
    </source>
</reference>
<name>A0A0F4ZLR2_9PEZI</name>
<keyword evidence="2" id="KW-1185">Reference proteome</keyword>
<dbReference type="Proteomes" id="UP000033483">
    <property type="component" value="Unassembled WGS sequence"/>
</dbReference>
<dbReference type="Gene3D" id="3.10.129.10">
    <property type="entry name" value="Hotdog Thioesterase"/>
    <property type="match status" value="1"/>
</dbReference>
<evidence type="ECO:0008006" key="3">
    <source>
        <dbReference type="Google" id="ProtNLM"/>
    </source>
</evidence>
<dbReference type="AlphaFoldDB" id="A0A0F4ZLR2"/>
<proteinExistence type="predicted"/>
<comment type="caution">
    <text evidence="1">The sequence shown here is derived from an EMBL/GenBank/DDBJ whole genome shotgun (WGS) entry which is preliminary data.</text>
</comment>
<dbReference type="InterPro" id="IPR052741">
    <property type="entry name" value="Mitochondrial_HTD2"/>
</dbReference>
<dbReference type="InterPro" id="IPR029069">
    <property type="entry name" value="HotDog_dom_sf"/>
</dbReference>
<dbReference type="GO" id="GO:0005739">
    <property type="term" value="C:mitochondrion"/>
    <property type="evidence" value="ECO:0007669"/>
    <property type="project" value="TreeGrafter"/>
</dbReference>
<evidence type="ECO:0000313" key="2">
    <source>
        <dbReference type="Proteomes" id="UP000033483"/>
    </source>
</evidence>
<gene>
    <name evidence="1" type="ORF">TD95_004651</name>
</gene>
<dbReference type="PANTHER" id="PTHR28152">
    <property type="entry name" value="HYDROXYACYL-THIOESTER DEHYDRATASE TYPE 2, MITOCHONDRIAL"/>
    <property type="match status" value="1"/>
</dbReference>
<organism evidence="1 2">
    <name type="scientific">Thielaviopsis punctulata</name>
    <dbReference type="NCBI Taxonomy" id="72032"/>
    <lineage>
        <taxon>Eukaryota</taxon>
        <taxon>Fungi</taxon>
        <taxon>Dikarya</taxon>
        <taxon>Ascomycota</taxon>
        <taxon>Pezizomycotina</taxon>
        <taxon>Sordariomycetes</taxon>
        <taxon>Hypocreomycetidae</taxon>
        <taxon>Microascales</taxon>
        <taxon>Ceratocystidaceae</taxon>
        <taxon>Thielaviopsis</taxon>
    </lineage>
</organism>
<dbReference type="PANTHER" id="PTHR28152:SF1">
    <property type="entry name" value="HYDROXYACYL-THIOESTER DEHYDRATASE TYPE 2, MITOCHONDRIAL"/>
    <property type="match status" value="1"/>
</dbReference>
<dbReference type="GO" id="GO:0019171">
    <property type="term" value="F:(3R)-hydroxyacyl-[acyl-carrier-protein] dehydratase activity"/>
    <property type="evidence" value="ECO:0007669"/>
    <property type="project" value="TreeGrafter"/>
</dbReference>
<accession>A0A0F4ZLR2</accession>
<dbReference type="SUPFAM" id="SSF54637">
    <property type="entry name" value="Thioesterase/thiol ester dehydrase-isomerase"/>
    <property type="match status" value="1"/>
</dbReference>
<protein>
    <recommendedName>
        <fullName evidence="3">N-terminal of MaoC-like dehydratase domain-containing protein</fullName>
    </recommendedName>
</protein>
<sequence>MISAMKHLQSASRTLAHHVQQRYTSTAAAESLETIRARMLAQPAKLVDDYLTPTPSHLLSLCLYSASPHTSSPPLSFASALYAAPLLPGAHLVHFPIRDAPHTLFPDGTDATHLPTRALPKRMWEGGSVAYRAGWQVRMKLDGRRALCSEKIADVRQARGSGLLVDVQRRYAAVPDGMGAVRYVLEDADIVERRTLVFMPADSAVGSPRGRIVKCPYTPQKTYPFTPSDLMLFNFSALTYNAHKIHYTTGYDGFSRPVVHGPLTQALMLHVLSIEFPDMPVQKLDYSNIAPLFANDELTVCLARRNGAVRVWINGPDGGMAVRGLAVLEE</sequence>